<accession>A0AB74UMI8</accession>
<organism evidence="1">
    <name type="scientific">Caulobacter phage S2L</name>
    <dbReference type="NCBI Taxonomy" id="3348356"/>
    <lineage>
        <taxon>Viruses</taxon>
    </lineage>
</organism>
<dbReference type="EMBL" id="PQ287319">
    <property type="protein sequence ID" value="XHV10211.1"/>
    <property type="molecule type" value="Genomic_DNA"/>
</dbReference>
<gene>
    <name evidence="1" type="ORF">S2L_087</name>
</gene>
<proteinExistence type="predicted"/>
<evidence type="ECO:0000313" key="1">
    <source>
        <dbReference type="EMBL" id="XHV10211.1"/>
    </source>
</evidence>
<reference evidence="1" key="1">
    <citation type="submission" date="2024-10" db="EMBL/GenBank/DDBJ databases">
        <title>Genetic diversity among independent isolates of the Dolichocephalovirinae subfamily.</title>
        <authorList>
            <person name="Ely B."/>
            <person name="Thomas Q."/>
            <person name="Mohammadi T."/>
        </authorList>
    </citation>
    <scope>NUCLEOTIDE SEQUENCE</scope>
</reference>
<protein>
    <submittedName>
        <fullName evidence="1">Uncharacterized protein</fullName>
    </submittedName>
</protein>
<sequence>MSKTYRQFVRQIQVVRNIRAGRSRMADEGFRD</sequence>
<name>A0AB74UMI8_9VIRU</name>